<keyword evidence="3" id="KW-1185">Reference proteome</keyword>
<dbReference type="Proteomes" id="UP001595867">
    <property type="component" value="Unassembled WGS sequence"/>
</dbReference>
<comment type="caution">
    <text evidence="2">The sequence shown here is derived from an EMBL/GenBank/DDBJ whole genome shotgun (WGS) entry which is preliminary data.</text>
</comment>
<organism evidence="2 3">
    <name type="scientific">Actinoplanes subglobosus</name>
    <dbReference type="NCBI Taxonomy" id="1547892"/>
    <lineage>
        <taxon>Bacteria</taxon>
        <taxon>Bacillati</taxon>
        <taxon>Actinomycetota</taxon>
        <taxon>Actinomycetes</taxon>
        <taxon>Micromonosporales</taxon>
        <taxon>Micromonosporaceae</taxon>
        <taxon>Actinoplanes</taxon>
    </lineage>
</organism>
<evidence type="ECO:0000259" key="1">
    <source>
        <dbReference type="Pfam" id="PF04149"/>
    </source>
</evidence>
<dbReference type="InterPro" id="IPR007278">
    <property type="entry name" value="DUF397"/>
</dbReference>
<protein>
    <submittedName>
        <fullName evidence="2">DUF397 domain-containing protein</fullName>
    </submittedName>
</protein>
<evidence type="ECO:0000313" key="3">
    <source>
        <dbReference type="Proteomes" id="UP001595867"/>
    </source>
</evidence>
<proteinExistence type="predicted"/>
<dbReference type="RefSeq" id="WP_378066427.1">
    <property type="nucleotide sequence ID" value="NZ_JBHSBL010000010.1"/>
</dbReference>
<dbReference type="Pfam" id="PF04149">
    <property type="entry name" value="DUF397"/>
    <property type="match status" value="1"/>
</dbReference>
<feature type="domain" description="DUF397" evidence="1">
    <location>
        <begin position="7"/>
        <end position="55"/>
    </location>
</feature>
<evidence type="ECO:0000313" key="2">
    <source>
        <dbReference type="EMBL" id="MFC4065401.1"/>
    </source>
</evidence>
<gene>
    <name evidence="2" type="ORF">ACFO0C_10695</name>
</gene>
<accession>A0ABV8IP35</accession>
<dbReference type="EMBL" id="JBHSBL010000010">
    <property type="protein sequence ID" value="MFC4065401.1"/>
    <property type="molecule type" value="Genomic_DNA"/>
</dbReference>
<name>A0ABV8IP35_9ACTN</name>
<sequence length="63" mass="7049">MRDTTTAWRRSTFCATGSCVEIAQIDGTIRLRDGKNPDLPPVVFTYSEWEGFQQRVIAIGKSA</sequence>
<reference evidence="3" key="1">
    <citation type="journal article" date="2019" name="Int. J. Syst. Evol. Microbiol.">
        <title>The Global Catalogue of Microorganisms (GCM) 10K type strain sequencing project: providing services to taxonomists for standard genome sequencing and annotation.</title>
        <authorList>
            <consortium name="The Broad Institute Genomics Platform"/>
            <consortium name="The Broad Institute Genome Sequencing Center for Infectious Disease"/>
            <person name="Wu L."/>
            <person name="Ma J."/>
        </authorList>
    </citation>
    <scope>NUCLEOTIDE SEQUENCE [LARGE SCALE GENOMIC DNA]</scope>
    <source>
        <strain evidence="3">TBRC 5832</strain>
    </source>
</reference>